<feature type="domain" description="C2H2-type" evidence="13">
    <location>
        <begin position="513"/>
        <end position="540"/>
    </location>
</feature>
<dbReference type="Pfam" id="PF00096">
    <property type="entry name" value="zf-C2H2"/>
    <property type="match status" value="4"/>
</dbReference>
<evidence type="ECO:0008006" key="16">
    <source>
        <dbReference type="Google" id="ProtNLM"/>
    </source>
</evidence>
<keyword evidence="8" id="KW-0238">DNA-binding</keyword>
<organism evidence="15">
    <name type="scientific">Culex tarsalis</name>
    <name type="common">Encephalitis mosquito</name>
    <dbReference type="NCBI Taxonomy" id="7177"/>
    <lineage>
        <taxon>Eukaryota</taxon>
        <taxon>Metazoa</taxon>
        <taxon>Ecdysozoa</taxon>
        <taxon>Arthropoda</taxon>
        <taxon>Hexapoda</taxon>
        <taxon>Insecta</taxon>
        <taxon>Pterygota</taxon>
        <taxon>Neoptera</taxon>
        <taxon>Endopterygota</taxon>
        <taxon>Diptera</taxon>
        <taxon>Nematocera</taxon>
        <taxon>Culicoidea</taxon>
        <taxon>Culicidae</taxon>
        <taxon>Culicinae</taxon>
        <taxon>Culicini</taxon>
        <taxon>Culex</taxon>
        <taxon>Culex</taxon>
    </lineage>
</organism>
<feature type="domain" description="C2H2-type" evidence="13">
    <location>
        <begin position="570"/>
        <end position="597"/>
    </location>
</feature>
<evidence type="ECO:0000256" key="7">
    <source>
        <dbReference type="ARBA" id="ARBA00023015"/>
    </source>
</evidence>
<evidence type="ECO:0000256" key="1">
    <source>
        <dbReference type="ARBA" id="ARBA00004123"/>
    </source>
</evidence>
<feature type="binding site" evidence="12">
    <location>
        <position position="16"/>
    </location>
    <ligand>
        <name>Zn(2+)</name>
        <dbReference type="ChEBI" id="CHEBI:29105"/>
    </ligand>
</feature>
<evidence type="ECO:0000256" key="3">
    <source>
        <dbReference type="ARBA" id="ARBA00022723"/>
    </source>
</evidence>
<dbReference type="EMBL" id="GFDL01012983">
    <property type="protein sequence ID" value="JAV22062.1"/>
    <property type="molecule type" value="Transcribed_RNA"/>
</dbReference>
<feature type="domain" description="C2H2-type" evidence="13">
    <location>
        <begin position="365"/>
        <end position="396"/>
    </location>
</feature>
<keyword evidence="6 12" id="KW-0862">Zinc</keyword>
<dbReference type="SUPFAM" id="SSF57667">
    <property type="entry name" value="beta-beta-alpha zinc fingers"/>
    <property type="match status" value="7"/>
</dbReference>
<evidence type="ECO:0000256" key="5">
    <source>
        <dbReference type="ARBA" id="ARBA00022771"/>
    </source>
</evidence>
<evidence type="ECO:0000256" key="6">
    <source>
        <dbReference type="ARBA" id="ARBA00022833"/>
    </source>
</evidence>
<feature type="domain" description="C2H2-type" evidence="13">
    <location>
        <begin position="433"/>
        <end position="460"/>
    </location>
</feature>
<feature type="binding site" evidence="12">
    <location>
        <position position="68"/>
    </location>
    <ligand>
        <name>Zn(2+)</name>
        <dbReference type="ChEBI" id="CHEBI:29105"/>
    </ligand>
</feature>
<keyword evidence="3 12" id="KW-0479">Metal-binding</keyword>
<feature type="domain" description="C2H2-type" evidence="13">
    <location>
        <begin position="541"/>
        <end position="569"/>
    </location>
</feature>
<evidence type="ECO:0000313" key="15">
    <source>
        <dbReference type="EMBL" id="JAV22062.1"/>
    </source>
</evidence>
<keyword evidence="4" id="KW-0677">Repeat</keyword>
<feature type="domain" description="C2H2-type" evidence="13">
    <location>
        <begin position="627"/>
        <end position="654"/>
    </location>
</feature>
<dbReference type="SUPFAM" id="SSF57716">
    <property type="entry name" value="Glucocorticoid receptor-like (DNA-binding domain)"/>
    <property type="match status" value="1"/>
</dbReference>
<dbReference type="PANTHER" id="PTHR24390">
    <property type="entry name" value="ZINC FINGER PROTEIN"/>
    <property type="match status" value="1"/>
</dbReference>
<reference evidence="15" key="1">
    <citation type="submission" date="2017-01" db="EMBL/GenBank/DDBJ databases">
        <title>A deep insight into the sialotranscriptome of adult male and female Cluex tarsalis mosquitoes.</title>
        <authorList>
            <person name="Ribeiro J.M."/>
            <person name="Moreira F."/>
            <person name="Bernard K.A."/>
            <person name="Calvo E."/>
        </authorList>
    </citation>
    <scope>NUCLEOTIDE SEQUENCE</scope>
    <source>
        <strain evidence="15">Kern County</strain>
        <tissue evidence="15">Salivary glands</tissue>
    </source>
</reference>
<evidence type="ECO:0000256" key="2">
    <source>
        <dbReference type="ARBA" id="ARBA00006991"/>
    </source>
</evidence>
<feature type="domain" description="C2H2-type" evidence="13">
    <location>
        <begin position="460"/>
        <end position="482"/>
    </location>
</feature>
<evidence type="ECO:0000256" key="11">
    <source>
        <dbReference type="PROSITE-ProRule" id="PRU00042"/>
    </source>
</evidence>
<dbReference type="GO" id="GO:0006357">
    <property type="term" value="P:regulation of transcription by RNA polymerase II"/>
    <property type="evidence" value="ECO:0007669"/>
    <property type="project" value="TreeGrafter"/>
</dbReference>
<dbReference type="GO" id="GO:0000978">
    <property type="term" value="F:RNA polymerase II cis-regulatory region sequence-specific DNA binding"/>
    <property type="evidence" value="ECO:0007669"/>
    <property type="project" value="TreeGrafter"/>
</dbReference>
<evidence type="ECO:0000256" key="4">
    <source>
        <dbReference type="ARBA" id="ARBA00022737"/>
    </source>
</evidence>
<accession>A0A1Q3F3C2</accession>
<feature type="binding site" evidence="12">
    <location>
        <position position="71"/>
    </location>
    <ligand>
        <name>Zn(2+)</name>
        <dbReference type="ChEBI" id="CHEBI:29105"/>
    </ligand>
</feature>
<proteinExistence type="inferred from homology"/>
<dbReference type="SMART" id="SM00868">
    <property type="entry name" value="zf-AD"/>
    <property type="match status" value="2"/>
</dbReference>
<feature type="domain" description="ZAD" evidence="14">
    <location>
        <begin position="11"/>
        <end position="95"/>
    </location>
</feature>
<feature type="domain" description="C2H2-type" evidence="13">
    <location>
        <begin position="485"/>
        <end position="512"/>
    </location>
</feature>
<dbReference type="GO" id="GO:0003700">
    <property type="term" value="F:DNA-binding transcription factor activity"/>
    <property type="evidence" value="ECO:0007669"/>
    <property type="project" value="TreeGrafter"/>
</dbReference>
<feature type="domain" description="C2H2-type" evidence="13">
    <location>
        <begin position="282"/>
        <end position="310"/>
    </location>
</feature>
<dbReference type="InterPro" id="IPR012934">
    <property type="entry name" value="Znf_AD"/>
</dbReference>
<evidence type="ECO:0000256" key="12">
    <source>
        <dbReference type="PROSITE-ProRule" id="PRU01263"/>
    </source>
</evidence>
<dbReference type="FunFam" id="3.30.160.60:FF:001370">
    <property type="entry name" value="Zinc finger protein"/>
    <property type="match status" value="1"/>
</dbReference>
<evidence type="ECO:0000259" key="13">
    <source>
        <dbReference type="PROSITE" id="PS50157"/>
    </source>
</evidence>
<dbReference type="AlphaFoldDB" id="A0A1Q3F3C2"/>
<feature type="domain" description="C2H2-type" evidence="13">
    <location>
        <begin position="598"/>
        <end position="626"/>
    </location>
</feature>
<dbReference type="PROSITE" id="PS50157">
    <property type="entry name" value="ZINC_FINGER_C2H2_2"/>
    <property type="match status" value="13"/>
</dbReference>
<dbReference type="GO" id="GO:0005634">
    <property type="term" value="C:nucleus"/>
    <property type="evidence" value="ECO:0007669"/>
    <property type="project" value="UniProtKB-SubCell"/>
</dbReference>
<dbReference type="InterPro" id="IPR036236">
    <property type="entry name" value="Znf_C2H2_sf"/>
</dbReference>
<dbReference type="PANTHER" id="PTHR24390:SF159">
    <property type="entry name" value="GROWTH FACTOR INDEPENDENT 1 TRANSCRIPTIONAL REPRESSOR"/>
    <property type="match status" value="1"/>
</dbReference>
<dbReference type="Pfam" id="PF13912">
    <property type="entry name" value="zf-C2H2_6"/>
    <property type="match status" value="3"/>
</dbReference>
<keyword evidence="9" id="KW-0804">Transcription</keyword>
<dbReference type="InterPro" id="IPR013087">
    <property type="entry name" value="Znf_C2H2_type"/>
</dbReference>
<dbReference type="Pfam" id="PF07776">
    <property type="entry name" value="zf-AD"/>
    <property type="match status" value="1"/>
</dbReference>
<name>A0A1Q3F3C2_CULTA</name>
<dbReference type="PROSITE" id="PS51915">
    <property type="entry name" value="ZAD"/>
    <property type="match status" value="1"/>
</dbReference>
<keyword evidence="10" id="KW-0539">Nucleus</keyword>
<feature type="domain" description="C2H2-type" evidence="13">
    <location>
        <begin position="249"/>
        <end position="277"/>
    </location>
</feature>
<evidence type="ECO:0000259" key="14">
    <source>
        <dbReference type="PROSITE" id="PS51915"/>
    </source>
</evidence>
<feature type="binding site" evidence="12">
    <location>
        <position position="13"/>
    </location>
    <ligand>
        <name>Zn(2+)</name>
        <dbReference type="ChEBI" id="CHEBI:29105"/>
    </ligand>
</feature>
<sequence>MQFDMVTNTAKLCRVCMTAKEGYRTDLYDTSSLVSGQSSLHGMLKAICAPVFDKSEADHRLGMPTKVCAICRNAILAAFKLHQTCIETDRRLAELLTVKRELHALEDEDRTEDPLWSNSKEALREVMLNMNVDEGGQPEEQSTACDVKTFDDTHLLKEEQPMEEYKESPPDGDHESTIKVEELDLMEASDNDNCKESESGENKEHAVEEDTSKATCKICSKSFGRAALLKKHMTIKHQERRSRGTRKVYACNFCEEKFKVSISLRRHKAAVHQNVTDPNQPFTCSSCEASFATALELQEHKKKTHMNSVNCSCGRTFKSEKTFKEHTASGKCSGELDKRCKICDKTFNSAEAVIKHRNTVHSEPVVCSECGKTMANFSSLRMHLRIGYCSMQKDQPPTEAALAARTCKICGELQKTRFAIKGHMQLAHPERMFRCDTCGKEFQIQRYLELHKMSHALKSHQCQTCNEILPTKEALKKHRRTHRAHTCTICGKIVGTKHSLTSHMERHMGLKPFSCDICPMRFFTKVEIRGHMLTHTKKQDHVCDLCGSRFTTNHSLKKHVMHVHEGQRPFPCSLCSLKFAHANQLQRHMYTHTGEKPHKCELCPQAYAQTNDLVKHVARAHGDGNPYLCDRCDEGFRLMTDLRQHYRVHMQSTEGGAEQMEEVRFTSVAILKRAFAKAKQRLSKESDSS</sequence>
<feature type="domain" description="C2H2-type" evidence="13">
    <location>
        <begin position="214"/>
        <end position="242"/>
    </location>
</feature>
<dbReference type="GO" id="GO:0008270">
    <property type="term" value="F:zinc ion binding"/>
    <property type="evidence" value="ECO:0007669"/>
    <property type="project" value="UniProtKB-UniRule"/>
</dbReference>
<comment type="similarity">
    <text evidence="2">Belongs to the krueppel C2H2-type zinc-finger protein family.</text>
</comment>
<feature type="domain" description="C2H2-type" evidence="13">
    <location>
        <begin position="338"/>
        <end position="362"/>
    </location>
</feature>
<evidence type="ECO:0000256" key="9">
    <source>
        <dbReference type="ARBA" id="ARBA00023163"/>
    </source>
</evidence>
<evidence type="ECO:0000256" key="8">
    <source>
        <dbReference type="ARBA" id="ARBA00023125"/>
    </source>
</evidence>
<protein>
    <recommendedName>
        <fullName evidence="16">C2h2-type zn-finger protein</fullName>
    </recommendedName>
</protein>
<keyword evidence="5 11" id="KW-0863">Zinc-finger</keyword>
<comment type="subcellular location">
    <subcellularLocation>
        <location evidence="1">Nucleus</location>
    </subcellularLocation>
</comment>
<evidence type="ECO:0000256" key="10">
    <source>
        <dbReference type="ARBA" id="ARBA00023242"/>
    </source>
</evidence>
<dbReference type="PROSITE" id="PS00028">
    <property type="entry name" value="ZINC_FINGER_C2H2_1"/>
    <property type="match status" value="11"/>
</dbReference>
<dbReference type="Gene3D" id="3.30.160.60">
    <property type="entry name" value="Classic Zinc Finger"/>
    <property type="match status" value="10"/>
</dbReference>
<dbReference type="SMART" id="SM00355">
    <property type="entry name" value="ZnF_C2H2"/>
    <property type="match status" value="14"/>
</dbReference>
<keyword evidence="7" id="KW-0805">Transcription regulation</keyword>